<evidence type="ECO:0000313" key="2">
    <source>
        <dbReference type="EMBL" id="CAG8773108.1"/>
    </source>
</evidence>
<comment type="caution">
    <text evidence="2">The sequence shown here is derived from an EMBL/GenBank/DDBJ whole genome shotgun (WGS) entry which is preliminary data.</text>
</comment>
<accession>A0ABN7VIP1</accession>
<dbReference type="EMBL" id="CAJVQB010015205">
    <property type="protein sequence ID" value="CAG8773108.1"/>
    <property type="molecule type" value="Genomic_DNA"/>
</dbReference>
<dbReference type="Proteomes" id="UP000789901">
    <property type="component" value="Unassembled WGS sequence"/>
</dbReference>
<evidence type="ECO:0000256" key="1">
    <source>
        <dbReference type="SAM" id="Phobius"/>
    </source>
</evidence>
<name>A0ABN7VIP1_GIGMA</name>
<protein>
    <submittedName>
        <fullName evidence="2">8380_t:CDS:1</fullName>
    </submittedName>
</protein>
<keyword evidence="1" id="KW-1133">Transmembrane helix</keyword>
<keyword evidence="3" id="KW-1185">Reference proteome</keyword>
<sequence>ELTLGILKHLNLEIFNDELEDAKSEDDTLVLHLEDITVRIFFFILDIDYQVIYTYAFTIFGLVLHYTYRRCREKKFMDNQSMQ</sequence>
<proteinExistence type="predicted"/>
<feature type="non-terminal residue" evidence="2">
    <location>
        <position position="1"/>
    </location>
</feature>
<gene>
    <name evidence="2" type="ORF">GMARGA_LOCUS18752</name>
</gene>
<feature type="transmembrane region" description="Helical" evidence="1">
    <location>
        <begin position="51"/>
        <end position="68"/>
    </location>
</feature>
<evidence type="ECO:0000313" key="3">
    <source>
        <dbReference type="Proteomes" id="UP000789901"/>
    </source>
</evidence>
<reference evidence="2 3" key="1">
    <citation type="submission" date="2021-06" db="EMBL/GenBank/DDBJ databases">
        <authorList>
            <person name="Kallberg Y."/>
            <person name="Tangrot J."/>
            <person name="Rosling A."/>
        </authorList>
    </citation>
    <scope>NUCLEOTIDE SEQUENCE [LARGE SCALE GENOMIC DNA]</scope>
    <source>
        <strain evidence="2 3">120-4 pot B 10/14</strain>
    </source>
</reference>
<keyword evidence="1" id="KW-0472">Membrane</keyword>
<keyword evidence="1" id="KW-0812">Transmembrane</keyword>
<organism evidence="2 3">
    <name type="scientific">Gigaspora margarita</name>
    <dbReference type="NCBI Taxonomy" id="4874"/>
    <lineage>
        <taxon>Eukaryota</taxon>
        <taxon>Fungi</taxon>
        <taxon>Fungi incertae sedis</taxon>
        <taxon>Mucoromycota</taxon>
        <taxon>Glomeromycotina</taxon>
        <taxon>Glomeromycetes</taxon>
        <taxon>Diversisporales</taxon>
        <taxon>Gigasporaceae</taxon>
        <taxon>Gigaspora</taxon>
    </lineage>
</organism>